<keyword evidence="3" id="KW-1185">Reference proteome</keyword>
<feature type="region of interest" description="Disordered" evidence="1">
    <location>
        <begin position="71"/>
        <end position="90"/>
    </location>
</feature>
<sequence length="752" mass="81477">MPRDHDEYDSDGGSPTRGTPQAIPTNMRGYQQVYLIKKPNPKTSDAYSGEREVLFRCGNWCYVGRVTLDFGGAEGPDDDDESDSEGRDMSLKDIPRVIPILQRQQGKLAFYCNHDSVPRDSSFYEPLETMQEAQDFLAGEFISDEFNDSLDRFEQMYPWMNDDEIKSYFELNANFENEPMENIQCICSKTYARGLIFVTIYYENTFYVTISEGSGDQPLLDVRFPDVSNHGEGVTLMSYIDNDIEARFQKLTLWQSLAGEMKLSTLLAPRVKKTKNLASDSYVQSYIVMKPNKDEGNETFRTALFRFGSWCYSGRVQLTASLALADLPHVIPALRMQQSRLEFLCDVSAMPSRSPFVRPMEFAQKAAGVMEEEVVASEDVLNNLVERLSSMGLGDSISQWLEGDPSQSFFEFSFASTPDTDKAHKNVELMCTKSYTPNGLVTICIYFGGVYYLSLQEGGGEQPLLDSKFPNVAGKGRGYQIRSYSSGVEGWDSLRKVSIWQTQSAMQEEMEARIDKSTLGIVGPAIMSLHGTSPSQAADAEAKSGTSFGSAVLITEARNAKMVDDELGMSYSVDAGAGVAEAKDLGMGSIESKMGTVGAGGSEPSTPTAESAGAGVTSPTREIEAAAESKMEGEASAQSPERTVQKSPAKAVDEDSRGGAASPAAGGPAGGSEAKKSPDGQQGASDNRKQSLGAFHHLAPMRKPSGLEGKLGDIRKGMGGGLGAVGGGGNKAPWDPFGKPVLGKGKLESKPL</sequence>
<dbReference type="AlphaFoldDB" id="A0A9W6Z6Y3"/>
<accession>A0A9W6Z6Y3</accession>
<dbReference type="OrthoDB" id="430326at2759"/>
<evidence type="ECO:0000256" key="1">
    <source>
        <dbReference type="SAM" id="MobiDB-lite"/>
    </source>
</evidence>
<feature type="compositionally biased region" description="Gly residues" evidence="1">
    <location>
        <begin position="717"/>
        <end position="730"/>
    </location>
</feature>
<evidence type="ECO:0000313" key="2">
    <source>
        <dbReference type="EMBL" id="GMH46551.1"/>
    </source>
</evidence>
<feature type="region of interest" description="Disordered" evidence="1">
    <location>
        <begin position="593"/>
        <end position="752"/>
    </location>
</feature>
<feature type="compositionally biased region" description="Basic and acidic residues" evidence="1">
    <location>
        <begin position="621"/>
        <end position="633"/>
    </location>
</feature>
<feature type="region of interest" description="Disordered" evidence="1">
    <location>
        <begin position="1"/>
        <end position="25"/>
    </location>
</feature>
<protein>
    <submittedName>
        <fullName evidence="2">Uncharacterized protein</fullName>
    </submittedName>
</protein>
<evidence type="ECO:0000313" key="3">
    <source>
        <dbReference type="Proteomes" id="UP001165082"/>
    </source>
</evidence>
<dbReference type="Proteomes" id="UP001165082">
    <property type="component" value="Unassembled WGS sequence"/>
</dbReference>
<dbReference type="EMBL" id="BRXZ01001794">
    <property type="protein sequence ID" value="GMH46551.1"/>
    <property type="molecule type" value="Genomic_DNA"/>
</dbReference>
<gene>
    <name evidence="2" type="ORF">TrRE_jg8835</name>
</gene>
<comment type="caution">
    <text evidence="2">The sequence shown here is derived from an EMBL/GenBank/DDBJ whole genome shotgun (WGS) entry which is preliminary data.</text>
</comment>
<name>A0A9W6Z6Y3_9STRA</name>
<reference evidence="2" key="1">
    <citation type="submission" date="2022-07" db="EMBL/GenBank/DDBJ databases">
        <title>Genome analysis of Parmales, a sister group of diatoms, reveals the evolutionary specialization of diatoms from phago-mixotrophs to photoautotrophs.</title>
        <authorList>
            <person name="Ban H."/>
            <person name="Sato S."/>
            <person name="Yoshikawa S."/>
            <person name="Kazumasa Y."/>
            <person name="Nakamura Y."/>
            <person name="Ichinomiya M."/>
            <person name="Saitoh K."/>
            <person name="Sato N."/>
            <person name="Blanc-Mathieu R."/>
            <person name="Endo H."/>
            <person name="Kuwata A."/>
            <person name="Ogata H."/>
        </authorList>
    </citation>
    <scope>NUCLEOTIDE SEQUENCE</scope>
</reference>
<proteinExistence type="predicted"/>
<organism evidence="2 3">
    <name type="scientific">Triparma retinervis</name>
    <dbReference type="NCBI Taxonomy" id="2557542"/>
    <lineage>
        <taxon>Eukaryota</taxon>
        <taxon>Sar</taxon>
        <taxon>Stramenopiles</taxon>
        <taxon>Ochrophyta</taxon>
        <taxon>Bolidophyceae</taxon>
        <taxon>Parmales</taxon>
        <taxon>Triparmaceae</taxon>
        <taxon>Triparma</taxon>
    </lineage>
</organism>
<feature type="compositionally biased region" description="Polar residues" evidence="1">
    <location>
        <begin position="636"/>
        <end position="646"/>
    </location>
</feature>